<dbReference type="InterPro" id="IPR003594">
    <property type="entry name" value="HATPase_dom"/>
</dbReference>
<dbReference type="Proteomes" id="UP001596958">
    <property type="component" value="Unassembled WGS sequence"/>
</dbReference>
<dbReference type="InterPro" id="IPR005467">
    <property type="entry name" value="His_kinase_dom"/>
</dbReference>
<dbReference type="CDD" id="cd06225">
    <property type="entry name" value="HAMP"/>
    <property type="match status" value="1"/>
</dbReference>
<evidence type="ECO:0000256" key="10">
    <source>
        <dbReference type="ARBA" id="ARBA00022989"/>
    </source>
</evidence>
<evidence type="ECO:0000256" key="5">
    <source>
        <dbReference type="ARBA" id="ARBA00022679"/>
    </source>
</evidence>
<dbReference type="SUPFAM" id="SSF47384">
    <property type="entry name" value="Homodimeric domain of signal transducing histidine kinase"/>
    <property type="match status" value="1"/>
</dbReference>
<dbReference type="Pfam" id="PF00512">
    <property type="entry name" value="HisKA"/>
    <property type="match status" value="1"/>
</dbReference>
<dbReference type="InterPro" id="IPR035965">
    <property type="entry name" value="PAS-like_dom_sf"/>
</dbReference>
<proteinExistence type="predicted"/>
<dbReference type="CDD" id="cd00082">
    <property type="entry name" value="HisKA"/>
    <property type="match status" value="1"/>
</dbReference>
<dbReference type="SUPFAM" id="SSF55874">
    <property type="entry name" value="ATPase domain of HSP90 chaperone/DNA topoisomerase II/histidine kinase"/>
    <property type="match status" value="1"/>
</dbReference>
<evidence type="ECO:0000256" key="11">
    <source>
        <dbReference type="ARBA" id="ARBA00023012"/>
    </source>
</evidence>
<protein>
    <recommendedName>
        <fullName evidence="3">histidine kinase</fullName>
        <ecNumber evidence="3">2.7.13.3</ecNumber>
    </recommendedName>
</protein>
<dbReference type="PROSITE" id="PS50112">
    <property type="entry name" value="PAS"/>
    <property type="match status" value="1"/>
</dbReference>
<dbReference type="InterPro" id="IPR036097">
    <property type="entry name" value="HisK_dim/P_sf"/>
</dbReference>
<dbReference type="InterPro" id="IPR004358">
    <property type="entry name" value="Sig_transdc_His_kin-like_C"/>
</dbReference>
<evidence type="ECO:0000313" key="17">
    <source>
        <dbReference type="EMBL" id="MFD0751112.1"/>
    </source>
</evidence>
<dbReference type="PANTHER" id="PTHR42878">
    <property type="entry name" value="TWO-COMPONENT HISTIDINE KINASE"/>
    <property type="match status" value="1"/>
</dbReference>
<reference evidence="18" key="1">
    <citation type="journal article" date="2019" name="Int. J. Syst. Evol. Microbiol.">
        <title>The Global Catalogue of Microorganisms (GCM) 10K type strain sequencing project: providing services to taxonomists for standard genome sequencing and annotation.</title>
        <authorList>
            <consortium name="The Broad Institute Genomics Platform"/>
            <consortium name="The Broad Institute Genome Sequencing Center for Infectious Disease"/>
            <person name="Wu L."/>
            <person name="Ma J."/>
        </authorList>
    </citation>
    <scope>NUCLEOTIDE SEQUENCE [LARGE SCALE GENOMIC DNA]</scope>
    <source>
        <strain evidence="18">CCUG 63418</strain>
    </source>
</reference>
<feature type="domain" description="PAS" evidence="15">
    <location>
        <begin position="233"/>
        <end position="281"/>
    </location>
</feature>
<evidence type="ECO:0000259" key="15">
    <source>
        <dbReference type="PROSITE" id="PS50112"/>
    </source>
</evidence>
<evidence type="ECO:0000256" key="12">
    <source>
        <dbReference type="ARBA" id="ARBA00023136"/>
    </source>
</evidence>
<keyword evidence="6 13" id="KW-0812">Transmembrane</keyword>
<comment type="subcellular location">
    <subcellularLocation>
        <location evidence="2">Membrane</location>
        <topology evidence="2">Multi-pass membrane protein</topology>
    </subcellularLocation>
</comment>
<keyword evidence="5" id="KW-0808">Transferase</keyword>
<keyword evidence="18" id="KW-1185">Reference proteome</keyword>
<keyword evidence="12 13" id="KW-0472">Membrane</keyword>
<dbReference type="SMART" id="SM00304">
    <property type="entry name" value="HAMP"/>
    <property type="match status" value="1"/>
</dbReference>
<keyword evidence="9 17" id="KW-0067">ATP-binding</keyword>
<feature type="domain" description="Histidine kinase" evidence="14">
    <location>
        <begin position="366"/>
        <end position="584"/>
    </location>
</feature>
<dbReference type="Gene3D" id="1.10.287.130">
    <property type="match status" value="1"/>
</dbReference>
<evidence type="ECO:0000256" key="7">
    <source>
        <dbReference type="ARBA" id="ARBA00022741"/>
    </source>
</evidence>
<keyword evidence="4" id="KW-0597">Phosphoprotein</keyword>
<dbReference type="SMART" id="SM00091">
    <property type="entry name" value="PAS"/>
    <property type="match status" value="1"/>
</dbReference>
<keyword evidence="8" id="KW-0418">Kinase</keyword>
<evidence type="ECO:0000256" key="3">
    <source>
        <dbReference type="ARBA" id="ARBA00012438"/>
    </source>
</evidence>
<dbReference type="PANTHER" id="PTHR42878:SF7">
    <property type="entry name" value="SENSOR HISTIDINE KINASE GLRK"/>
    <property type="match status" value="1"/>
</dbReference>
<evidence type="ECO:0000256" key="8">
    <source>
        <dbReference type="ARBA" id="ARBA00022777"/>
    </source>
</evidence>
<feature type="domain" description="HAMP" evidence="16">
    <location>
        <begin position="172"/>
        <end position="224"/>
    </location>
</feature>
<gene>
    <name evidence="17" type="ORF">ACFQZS_13235</name>
</gene>
<evidence type="ECO:0000256" key="4">
    <source>
        <dbReference type="ARBA" id="ARBA00022553"/>
    </source>
</evidence>
<accession>A0ABW2YXM2</accession>
<dbReference type="SMART" id="SM00388">
    <property type="entry name" value="HisKA"/>
    <property type="match status" value="1"/>
</dbReference>
<evidence type="ECO:0000313" key="18">
    <source>
        <dbReference type="Proteomes" id="UP001596958"/>
    </source>
</evidence>
<dbReference type="PROSITE" id="PS50885">
    <property type="entry name" value="HAMP"/>
    <property type="match status" value="1"/>
</dbReference>
<dbReference type="InterPro" id="IPR003660">
    <property type="entry name" value="HAMP_dom"/>
</dbReference>
<keyword evidence="10 13" id="KW-1133">Transmembrane helix</keyword>
<evidence type="ECO:0000256" key="9">
    <source>
        <dbReference type="ARBA" id="ARBA00022840"/>
    </source>
</evidence>
<evidence type="ECO:0000256" key="13">
    <source>
        <dbReference type="SAM" id="Phobius"/>
    </source>
</evidence>
<dbReference type="RefSeq" id="WP_377100986.1">
    <property type="nucleotide sequence ID" value="NZ_JBHTHU010000010.1"/>
</dbReference>
<feature type="transmembrane region" description="Helical" evidence="13">
    <location>
        <begin position="7"/>
        <end position="29"/>
    </location>
</feature>
<dbReference type="InterPro" id="IPR036890">
    <property type="entry name" value="HATPase_C_sf"/>
</dbReference>
<dbReference type="InterPro" id="IPR050351">
    <property type="entry name" value="BphY/WalK/GraS-like"/>
</dbReference>
<dbReference type="Pfam" id="PF00989">
    <property type="entry name" value="PAS"/>
    <property type="match status" value="1"/>
</dbReference>
<dbReference type="InterPro" id="IPR003661">
    <property type="entry name" value="HisK_dim/P_dom"/>
</dbReference>
<keyword evidence="7" id="KW-0547">Nucleotide-binding</keyword>
<dbReference type="SMART" id="SM00387">
    <property type="entry name" value="HATPase_c"/>
    <property type="match status" value="1"/>
</dbReference>
<dbReference type="PROSITE" id="PS50109">
    <property type="entry name" value="HIS_KIN"/>
    <property type="match status" value="1"/>
</dbReference>
<dbReference type="GO" id="GO:0005524">
    <property type="term" value="F:ATP binding"/>
    <property type="evidence" value="ECO:0007669"/>
    <property type="project" value="UniProtKB-KW"/>
</dbReference>
<dbReference type="Gene3D" id="3.30.450.20">
    <property type="entry name" value="PAS domain"/>
    <property type="match status" value="1"/>
</dbReference>
<dbReference type="Gene3D" id="3.30.565.10">
    <property type="entry name" value="Histidine kinase-like ATPase, C-terminal domain"/>
    <property type="match status" value="1"/>
</dbReference>
<dbReference type="PRINTS" id="PR00344">
    <property type="entry name" value="BCTRLSENSOR"/>
</dbReference>
<dbReference type="EMBL" id="JBHTHU010000010">
    <property type="protein sequence ID" value="MFD0751112.1"/>
    <property type="molecule type" value="Genomic_DNA"/>
</dbReference>
<comment type="caution">
    <text evidence="17">The sequence shown here is derived from an EMBL/GenBank/DDBJ whole genome shotgun (WGS) entry which is preliminary data.</text>
</comment>
<sequence length="585" mass="65488">MKIKTKLRLGFGFLFAVVLFFGALSMFYINEISKSAEVVLKDNYESLRYTRDMRKILDGHSLPLDKKALTAFDVQLKKEENNITEKGEQAELTALKQSFLSLIQSSAIAPTRPAAERGVRAHLQNIDDINMQAIVRKNDAAQNSVKNAALLLGLTGGMTFLILFSFSVNFPGFVANPLRQLSQGIREISQKNYKQRLEFKSNDEFAELADAFNEMVRRLNDWENSNLATLKSEKLRIEAIIGQMQDAIIGLNEKQQILFLNASAEHILNISGQQYVGRSALDLAKTNDLLRNIMDNGSNNKQLKIYADGKDSYFQLDSREILVPQIQSNEETAVTHSASPAGKVFILRNITQFKELDTAKTNFIATVSHELKTPISSIKMSLKLLSDERVGVMNAEQSSLIHHIKEDSDRLLKITSELLDLSSVETGNLKLQFNAAQPEVIVNYALDAVRFQAEQKEVRLELLSANKLPKVMADTEKTAWVLINFLSNALRYSPAKSRIVIQVMENNGAVEFSVKDFGNGIDKQYQQRLFDRYFQVPTDGTKKSGSGLGLAISKDFIEAHSGRIWVESEIGEGSKFSFSLPVASE</sequence>
<dbReference type="SUPFAM" id="SSF158472">
    <property type="entry name" value="HAMP domain-like"/>
    <property type="match status" value="1"/>
</dbReference>
<keyword evidence="11" id="KW-0902">Two-component regulatory system</keyword>
<organism evidence="17 18">
    <name type="scientific">Mucilaginibacter calamicampi</name>
    <dbReference type="NCBI Taxonomy" id="1302352"/>
    <lineage>
        <taxon>Bacteria</taxon>
        <taxon>Pseudomonadati</taxon>
        <taxon>Bacteroidota</taxon>
        <taxon>Sphingobacteriia</taxon>
        <taxon>Sphingobacteriales</taxon>
        <taxon>Sphingobacteriaceae</taxon>
        <taxon>Mucilaginibacter</taxon>
    </lineage>
</organism>
<dbReference type="InterPro" id="IPR013767">
    <property type="entry name" value="PAS_fold"/>
</dbReference>
<dbReference type="Pfam" id="PF02518">
    <property type="entry name" value="HATPase_c"/>
    <property type="match status" value="1"/>
</dbReference>
<dbReference type="InterPro" id="IPR000014">
    <property type="entry name" value="PAS"/>
</dbReference>
<dbReference type="SUPFAM" id="SSF55785">
    <property type="entry name" value="PYP-like sensor domain (PAS domain)"/>
    <property type="match status" value="1"/>
</dbReference>
<evidence type="ECO:0000259" key="16">
    <source>
        <dbReference type="PROSITE" id="PS50885"/>
    </source>
</evidence>
<dbReference type="EC" id="2.7.13.3" evidence="3"/>
<dbReference type="Gene3D" id="6.10.340.10">
    <property type="match status" value="1"/>
</dbReference>
<evidence type="ECO:0000256" key="6">
    <source>
        <dbReference type="ARBA" id="ARBA00022692"/>
    </source>
</evidence>
<evidence type="ECO:0000256" key="1">
    <source>
        <dbReference type="ARBA" id="ARBA00000085"/>
    </source>
</evidence>
<evidence type="ECO:0000259" key="14">
    <source>
        <dbReference type="PROSITE" id="PS50109"/>
    </source>
</evidence>
<evidence type="ECO:0000256" key="2">
    <source>
        <dbReference type="ARBA" id="ARBA00004141"/>
    </source>
</evidence>
<comment type="catalytic activity">
    <reaction evidence="1">
        <text>ATP + protein L-histidine = ADP + protein N-phospho-L-histidine.</text>
        <dbReference type="EC" id="2.7.13.3"/>
    </reaction>
</comment>
<dbReference type="Pfam" id="PF00672">
    <property type="entry name" value="HAMP"/>
    <property type="match status" value="1"/>
</dbReference>
<dbReference type="CDD" id="cd00130">
    <property type="entry name" value="PAS"/>
    <property type="match status" value="1"/>
</dbReference>
<name>A0ABW2YXM2_9SPHI</name>